<dbReference type="AlphaFoldDB" id="A0A4Q9NW80"/>
<dbReference type="EMBL" id="ML145147">
    <property type="protein sequence ID" value="TBU56681.1"/>
    <property type="molecule type" value="Genomic_DNA"/>
</dbReference>
<gene>
    <name evidence="1" type="ORF">BD310DRAFT_930848</name>
</gene>
<accession>A0A4Q9NW80</accession>
<reference evidence="1 2" key="1">
    <citation type="submission" date="2019-01" db="EMBL/GenBank/DDBJ databases">
        <title>Draft genome sequences of three monokaryotic isolates of the white-rot basidiomycete fungus Dichomitus squalens.</title>
        <authorList>
            <consortium name="DOE Joint Genome Institute"/>
            <person name="Lopez S.C."/>
            <person name="Andreopoulos B."/>
            <person name="Pangilinan J."/>
            <person name="Lipzen A."/>
            <person name="Riley R."/>
            <person name="Ahrendt S."/>
            <person name="Ng V."/>
            <person name="Barry K."/>
            <person name="Daum C."/>
            <person name="Grigoriev I.V."/>
            <person name="Hilden K.S."/>
            <person name="Makela M.R."/>
            <person name="de Vries R.P."/>
        </authorList>
    </citation>
    <scope>NUCLEOTIDE SEQUENCE [LARGE SCALE GENOMIC DNA]</scope>
    <source>
        <strain evidence="1 2">CBS 464.89</strain>
    </source>
</reference>
<keyword evidence="2" id="KW-1185">Reference proteome</keyword>
<sequence>MLLAGNPRNVCPMLWRAWDRCRARGKLYFSAPATSAAARPSKNKGRCRTIPSSIDARSRRMLSSHLREYILTTTGSGAPHRALVHRAHRDRLCADALYSIRASIIARALLLPD</sequence>
<dbReference type="Proteomes" id="UP000292082">
    <property type="component" value="Unassembled WGS sequence"/>
</dbReference>
<proteinExistence type="predicted"/>
<evidence type="ECO:0000313" key="1">
    <source>
        <dbReference type="EMBL" id="TBU56681.1"/>
    </source>
</evidence>
<evidence type="ECO:0000313" key="2">
    <source>
        <dbReference type="Proteomes" id="UP000292082"/>
    </source>
</evidence>
<organism evidence="1 2">
    <name type="scientific">Dichomitus squalens</name>
    <dbReference type="NCBI Taxonomy" id="114155"/>
    <lineage>
        <taxon>Eukaryota</taxon>
        <taxon>Fungi</taxon>
        <taxon>Dikarya</taxon>
        <taxon>Basidiomycota</taxon>
        <taxon>Agaricomycotina</taxon>
        <taxon>Agaricomycetes</taxon>
        <taxon>Polyporales</taxon>
        <taxon>Polyporaceae</taxon>
        <taxon>Dichomitus</taxon>
    </lineage>
</organism>
<protein>
    <submittedName>
        <fullName evidence="1">Uncharacterized protein</fullName>
    </submittedName>
</protein>
<name>A0A4Q9NW80_9APHY</name>